<keyword evidence="1" id="KW-0472">Membrane</keyword>
<keyword evidence="2" id="KW-0150">Chloroplast</keyword>
<name>A0A1Z1MH67_9FLOR</name>
<reference evidence="2" key="1">
    <citation type="journal article" date="2017" name="J. Phycol.">
        <title>Analysis of chloroplast genomes and a supermatrix inform reclassification of the Rhodomelaceae (Rhodophyta).</title>
        <authorList>
            <person name="Diaz-Tapia P."/>
            <person name="Maggs C.A."/>
            <person name="West J.A."/>
            <person name="Verbruggen H."/>
        </authorList>
    </citation>
    <scope>NUCLEOTIDE SEQUENCE</scope>
    <source>
        <strain evidence="2">PD888</strain>
    </source>
</reference>
<evidence type="ECO:0000313" key="2">
    <source>
        <dbReference type="EMBL" id="ARW65101.1"/>
    </source>
</evidence>
<feature type="transmembrane region" description="Helical" evidence="1">
    <location>
        <begin position="108"/>
        <end position="125"/>
    </location>
</feature>
<dbReference type="AlphaFoldDB" id="A0A1Z1MH67"/>
<dbReference type="SUPFAM" id="SSF56281">
    <property type="entry name" value="Metallo-hydrolase/oxidoreductase"/>
    <property type="match status" value="1"/>
</dbReference>
<keyword evidence="2" id="KW-0934">Plastid</keyword>
<keyword evidence="1" id="KW-1133">Transmembrane helix</keyword>
<dbReference type="GeneID" id="33358023"/>
<proteinExistence type="predicted"/>
<accession>A0A1Z1MH67</accession>
<dbReference type="InterPro" id="IPR036866">
    <property type="entry name" value="RibonucZ/Hydroxyglut_hydro"/>
</dbReference>
<dbReference type="GO" id="GO:0042781">
    <property type="term" value="F:3'-tRNA processing endoribonuclease activity"/>
    <property type="evidence" value="ECO:0007669"/>
    <property type="project" value="TreeGrafter"/>
</dbReference>
<geneLocation type="chloroplast" evidence="2"/>
<evidence type="ECO:0000256" key="1">
    <source>
        <dbReference type="SAM" id="Phobius"/>
    </source>
</evidence>
<dbReference type="PANTHER" id="PTHR46018">
    <property type="entry name" value="ZINC PHOSPHODIESTERASE ELAC PROTEIN 1"/>
    <property type="match status" value="1"/>
</dbReference>
<feature type="transmembrane region" description="Helical" evidence="1">
    <location>
        <begin position="68"/>
        <end position="88"/>
    </location>
</feature>
<dbReference type="Gene3D" id="3.60.15.10">
    <property type="entry name" value="Ribonuclease Z/Hydroxyacylglutathione hydrolase-like"/>
    <property type="match status" value="1"/>
</dbReference>
<dbReference type="PANTHER" id="PTHR46018:SF2">
    <property type="entry name" value="ZINC PHOSPHODIESTERASE ELAC PROTEIN 1"/>
    <property type="match status" value="1"/>
</dbReference>
<protein>
    <submittedName>
        <fullName evidence="2">Ribonuclease Z</fullName>
    </submittedName>
</protein>
<dbReference type="EMBL" id="MF101436">
    <property type="protein sequence ID" value="ARW65101.1"/>
    <property type="molecule type" value="Genomic_DNA"/>
</dbReference>
<organism evidence="2">
    <name type="scientific">Dasya naccarioides</name>
    <dbReference type="NCBI Taxonomy" id="2007180"/>
    <lineage>
        <taxon>Eukaryota</taxon>
        <taxon>Rhodophyta</taxon>
        <taxon>Florideophyceae</taxon>
        <taxon>Rhodymeniophycidae</taxon>
        <taxon>Ceramiales</taxon>
        <taxon>Dasyaceae</taxon>
        <taxon>Dasya</taxon>
    </lineage>
</organism>
<dbReference type="RefSeq" id="YP_009395915.1">
    <property type="nucleotide sequence ID" value="NC_035280.1"/>
</dbReference>
<keyword evidence="1" id="KW-0812">Transmembrane</keyword>
<gene>
    <name evidence="2" type="primary">rnz</name>
</gene>
<sequence length="225" mass="26342">MEINCLNNSIHNIKYSNNSFVVQFLTFKEIWIFNCYEGCQYLIANNNLKINNISKIIMTDLHIKNMSGLLGLLSSLNLIGRIKSLHIYGPKDLAYYLDLSKKYSHTNFNYIIYIHILTTGLIINYQKYRVYAFNNNCKYEFLIIQSEKYGKFILDKAQNNYLLPGPLYGDLKKGLYFVLPDGVILNGNYFTLLNNLFGNQISFILDRYYRRINIENNIIASIILY</sequence>